<dbReference type="Pfam" id="PF13456">
    <property type="entry name" value="RVT_3"/>
    <property type="match status" value="1"/>
</dbReference>
<keyword evidence="3" id="KW-0540">Nuclease</keyword>
<dbReference type="InterPro" id="IPR000477">
    <property type="entry name" value="RT_dom"/>
</dbReference>
<dbReference type="InterPro" id="IPR036397">
    <property type="entry name" value="RNaseH_sf"/>
</dbReference>
<proteinExistence type="predicted"/>
<dbReference type="InterPro" id="IPR001584">
    <property type="entry name" value="Integrase_cat-core"/>
</dbReference>
<dbReference type="GO" id="GO:0003676">
    <property type="term" value="F:nucleic acid binding"/>
    <property type="evidence" value="ECO:0007669"/>
    <property type="project" value="InterPro"/>
</dbReference>
<keyword evidence="2" id="KW-0548">Nucleotidyltransferase</keyword>
<keyword evidence="4" id="KW-0255">Endonuclease</keyword>
<dbReference type="Gene3D" id="3.30.70.270">
    <property type="match status" value="1"/>
</dbReference>
<evidence type="ECO:0000256" key="3">
    <source>
        <dbReference type="ARBA" id="ARBA00022722"/>
    </source>
</evidence>
<dbReference type="SUPFAM" id="SSF53098">
    <property type="entry name" value="Ribonuclease H-like"/>
    <property type="match status" value="1"/>
</dbReference>
<dbReference type="Gene3D" id="3.30.420.10">
    <property type="entry name" value="Ribonuclease H-like superfamily/Ribonuclease H"/>
    <property type="match status" value="2"/>
</dbReference>
<name>A0A085LPJ9_9BILA</name>
<organism evidence="9 10">
    <name type="scientific">Trichuris suis</name>
    <name type="common">pig whipworm</name>
    <dbReference type="NCBI Taxonomy" id="68888"/>
    <lineage>
        <taxon>Eukaryota</taxon>
        <taxon>Metazoa</taxon>
        <taxon>Ecdysozoa</taxon>
        <taxon>Nematoda</taxon>
        <taxon>Enoplea</taxon>
        <taxon>Dorylaimia</taxon>
        <taxon>Trichinellida</taxon>
        <taxon>Trichuridae</taxon>
        <taxon>Trichuris</taxon>
    </lineage>
</organism>
<gene>
    <name evidence="9" type="ORF">M513_12253</name>
</gene>
<dbReference type="GO" id="GO:0015074">
    <property type="term" value="P:DNA integration"/>
    <property type="evidence" value="ECO:0007669"/>
    <property type="project" value="InterPro"/>
</dbReference>
<dbReference type="PANTHER" id="PTHR37984">
    <property type="entry name" value="PROTEIN CBG26694"/>
    <property type="match status" value="1"/>
</dbReference>
<dbReference type="AlphaFoldDB" id="A0A085LPJ9"/>
<keyword evidence="1" id="KW-0808">Transferase</keyword>
<dbReference type="Proteomes" id="UP000030764">
    <property type="component" value="Unassembled WGS sequence"/>
</dbReference>
<sequence length="955" mass="106723">MPNAEQCEDVCPSEKKGKRGRGGGVCADLLPPLSKALPTALMKVDGVLRRALVDTGSTRCIIYAPCCRSWRKQQIHVTTVSGEQLHCIGVGSVKLQLSEGDPVTIEGVIADKKPLGFDVIIGMNGISALGGVTVNAQGQVQFGTAKAVVVASAAASIRVDEKDFVATYDPATNTWTTAWKWANDAAPEVLRNTKEEFPLPEGIREAYTEELEQWIQNGWLIPYDESKFGPAKALIPLMAVIQRSKGKVRPVMDFRELNSYIDTYTAKSDVCAQMLREWRRQGVNVSILDLRKAYLQVCVDRTLWPYQTVVVKDRRYCLTRLGFGLNVAPMIMKAVISRVLSLDPDIQKGTSAYIDDIFVNENVVSANHVIQHLAKYGLSCKVPERVADGARVLGLNVRGQQGTLVWSRGNETGEPPKPLTRRTVFAYCGALVGHYPVCGWLRPATAFIKREANRVTSRWDEPILDEQVQEHLREIAARLKVHDPAQGRWDVASTKVRLWVDASALALGVVLEVNGAVIEDAAWLRSDDTQHINMAELDAVIKGLNLGLSWQMKDIELMTDSLTVHRWLNDSLSGRTRLKTKAASEMLIRRRMATILALVEEYNLNLGVTLVRSAENRADALTRVPRRWLTPTERTEVAACRVSIDVTQFRGKAYLTLIDCGPSRFAIWRPLKYHTSVDICEQLESIFCERGAPDELLADNDTAFRSQIFSKLVERWNLRLRFRCAYAPSGNGIIERCHRSVKVIAARKGCAVCEAVYWYNLMPRDDCSEATAPANAIYRYPVRVRGVDSVVHEVQDVRSPYVIGDEVWIKEPGRKCYSQFGRGIVTKVLSGQAVEVDGTPRHIKDIRRQTTLHPERQSEPETCRHESEEETLLYLPERNQVIDSERATSPATSSPPQEEAPDTSQALEPQETGPRRSKRTRRSRHCYVCDQTSGGSVPNHQAVPLGCVSFMRQTQ</sequence>
<dbReference type="SUPFAM" id="SSF56672">
    <property type="entry name" value="DNA/RNA polymerases"/>
    <property type="match status" value="1"/>
</dbReference>
<keyword evidence="10" id="KW-1185">Reference proteome</keyword>
<evidence type="ECO:0000256" key="2">
    <source>
        <dbReference type="ARBA" id="ARBA00022695"/>
    </source>
</evidence>
<dbReference type="GO" id="GO:0006310">
    <property type="term" value="P:DNA recombination"/>
    <property type="evidence" value="ECO:0007669"/>
    <property type="project" value="UniProtKB-KW"/>
</dbReference>
<feature type="region of interest" description="Disordered" evidence="6">
    <location>
        <begin position="885"/>
        <end position="924"/>
    </location>
</feature>
<evidence type="ECO:0000259" key="8">
    <source>
        <dbReference type="PROSITE" id="PS50994"/>
    </source>
</evidence>
<dbReference type="InterPro" id="IPR012337">
    <property type="entry name" value="RNaseH-like_sf"/>
</dbReference>
<evidence type="ECO:0000256" key="5">
    <source>
        <dbReference type="ARBA" id="ARBA00023172"/>
    </source>
</evidence>
<dbReference type="GO" id="GO:0042575">
    <property type="term" value="C:DNA polymerase complex"/>
    <property type="evidence" value="ECO:0007669"/>
    <property type="project" value="UniProtKB-ARBA"/>
</dbReference>
<dbReference type="GO" id="GO:0016779">
    <property type="term" value="F:nucleotidyltransferase activity"/>
    <property type="evidence" value="ECO:0007669"/>
    <property type="project" value="UniProtKB-KW"/>
</dbReference>
<dbReference type="InterPro" id="IPR043502">
    <property type="entry name" value="DNA/RNA_pol_sf"/>
</dbReference>
<dbReference type="InterPro" id="IPR055475">
    <property type="entry name" value="DUF7047"/>
</dbReference>
<reference evidence="9 10" key="1">
    <citation type="journal article" date="2014" name="Nat. Genet.">
        <title>Genome and transcriptome of the porcine whipworm Trichuris suis.</title>
        <authorList>
            <person name="Jex A.R."/>
            <person name="Nejsum P."/>
            <person name="Schwarz E.M."/>
            <person name="Hu L."/>
            <person name="Young N.D."/>
            <person name="Hall R.S."/>
            <person name="Korhonen P.K."/>
            <person name="Liao S."/>
            <person name="Thamsborg S."/>
            <person name="Xia J."/>
            <person name="Xu P."/>
            <person name="Wang S."/>
            <person name="Scheerlinck J.P."/>
            <person name="Hofmann A."/>
            <person name="Sternberg P.W."/>
            <person name="Wang J."/>
            <person name="Gasser R.B."/>
        </authorList>
    </citation>
    <scope>NUCLEOTIDE SEQUENCE [LARGE SCALE GENOMIC DNA]</scope>
    <source>
        <strain evidence="9">DCEP-RM93M</strain>
    </source>
</reference>
<dbReference type="Gene3D" id="3.10.10.10">
    <property type="entry name" value="HIV Type 1 Reverse Transcriptase, subunit A, domain 1"/>
    <property type="match status" value="1"/>
</dbReference>
<dbReference type="InterPro" id="IPR002156">
    <property type="entry name" value="RNaseH_domain"/>
</dbReference>
<evidence type="ECO:0000313" key="9">
    <source>
        <dbReference type="EMBL" id="KFD46895.1"/>
    </source>
</evidence>
<evidence type="ECO:0000256" key="1">
    <source>
        <dbReference type="ARBA" id="ARBA00022679"/>
    </source>
</evidence>
<dbReference type="CDD" id="cd00303">
    <property type="entry name" value="retropepsin_like"/>
    <property type="match status" value="1"/>
</dbReference>
<dbReference type="InterPro" id="IPR050951">
    <property type="entry name" value="Retrovirus_Pol_polyprotein"/>
</dbReference>
<dbReference type="Pfam" id="PF00078">
    <property type="entry name" value="RVT_1"/>
    <property type="match status" value="1"/>
</dbReference>
<dbReference type="SUPFAM" id="SSF50630">
    <property type="entry name" value="Acid proteases"/>
    <property type="match status" value="1"/>
</dbReference>
<dbReference type="GO" id="GO:0004523">
    <property type="term" value="F:RNA-DNA hybrid ribonuclease activity"/>
    <property type="evidence" value="ECO:0007669"/>
    <property type="project" value="InterPro"/>
</dbReference>
<keyword evidence="4" id="KW-0378">Hydrolase</keyword>
<dbReference type="Pfam" id="PF23088">
    <property type="entry name" value="DUF7047"/>
    <property type="match status" value="1"/>
</dbReference>
<protein>
    <submittedName>
        <fullName evidence="9">Uncharacterized protein</fullName>
    </submittedName>
</protein>
<dbReference type="PROSITE" id="PS50994">
    <property type="entry name" value="INTEGRASE"/>
    <property type="match status" value="1"/>
</dbReference>
<feature type="domain" description="Integrase catalytic" evidence="8">
    <location>
        <begin position="627"/>
        <end position="742"/>
    </location>
</feature>
<dbReference type="InterPro" id="IPR043128">
    <property type="entry name" value="Rev_trsase/Diguanyl_cyclase"/>
</dbReference>
<evidence type="ECO:0000256" key="6">
    <source>
        <dbReference type="SAM" id="MobiDB-lite"/>
    </source>
</evidence>
<evidence type="ECO:0000313" key="10">
    <source>
        <dbReference type="Proteomes" id="UP000030764"/>
    </source>
</evidence>
<feature type="compositionally biased region" description="Basic residues" evidence="6">
    <location>
        <begin position="915"/>
        <end position="924"/>
    </location>
</feature>
<feature type="compositionally biased region" description="Polar residues" evidence="6">
    <location>
        <begin position="887"/>
        <end position="907"/>
    </location>
</feature>
<feature type="domain" description="Reverse transcriptase" evidence="7">
    <location>
        <begin position="222"/>
        <end position="432"/>
    </location>
</feature>
<dbReference type="InterPro" id="IPR021109">
    <property type="entry name" value="Peptidase_aspartic_dom_sf"/>
</dbReference>
<dbReference type="PANTHER" id="PTHR37984:SF5">
    <property type="entry name" value="PROTEIN NYNRIN-LIKE"/>
    <property type="match status" value="1"/>
</dbReference>
<evidence type="ECO:0000259" key="7">
    <source>
        <dbReference type="PROSITE" id="PS50878"/>
    </source>
</evidence>
<dbReference type="PROSITE" id="PS50878">
    <property type="entry name" value="RT_POL"/>
    <property type="match status" value="1"/>
</dbReference>
<keyword evidence="5" id="KW-0233">DNA recombination</keyword>
<evidence type="ECO:0000256" key="4">
    <source>
        <dbReference type="ARBA" id="ARBA00022759"/>
    </source>
</evidence>
<feature type="region of interest" description="Disordered" evidence="6">
    <location>
        <begin position="1"/>
        <end position="22"/>
    </location>
</feature>
<dbReference type="EMBL" id="KL363349">
    <property type="protein sequence ID" value="KFD46895.1"/>
    <property type="molecule type" value="Genomic_DNA"/>
</dbReference>
<accession>A0A085LPJ9</accession>